<dbReference type="InterPro" id="IPR036457">
    <property type="entry name" value="PPM-type-like_dom_sf"/>
</dbReference>
<accession>A0ABW1J160</accession>
<feature type="region of interest" description="Disordered" evidence="1">
    <location>
        <begin position="1"/>
        <end position="21"/>
    </location>
</feature>
<name>A0ABW1J160_9PSEU</name>
<sequence length="268" mass="29412">MTTHSASLPGGTPPGQDRWAATGDGLIVLDGATPFSSDTPSAERYVDALLDALRTGLGSPTDLRAVISAAIATVATSLGLEPGEAPSSTVALLRWTDDHIDVAVLGDSTIIIGTRDGRENRLTDDRLQAVGAAHRQAYRKRLERGTGYDHTHRRILADLQATERRTRNTHRGYWIAEASSHAGHHATTTRYPARDVRWAVLATDGAQRLIDHLHIPWNDVAANNSDQLRDLLRHLHQWEAEKDPDGRALPRAKPHDDKTLLTWTADQH</sequence>
<reference evidence="4" key="1">
    <citation type="journal article" date="2019" name="Int. J. Syst. Evol. Microbiol.">
        <title>The Global Catalogue of Microorganisms (GCM) 10K type strain sequencing project: providing services to taxonomists for standard genome sequencing and annotation.</title>
        <authorList>
            <consortium name="The Broad Institute Genomics Platform"/>
            <consortium name="The Broad Institute Genome Sequencing Center for Infectious Disease"/>
            <person name="Wu L."/>
            <person name="Ma J."/>
        </authorList>
    </citation>
    <scope>NUCLEOTIDE SEQUENCE [LARGE SCALE GENOMIC DNA]</scope>
    <source>
        <strain evidence="4">CCM 8391</strain>
    </source>
</reference>
<gene>
    <name evidence="3" type="ORF">ACFQE5_10110</name>
</gene>
<proteinExistence type="predicted"/>
<dbReference type="Proteomes" id="UP001596302">
    <property type="component" value="Unassembled WGS sequence"/>
</dbReference>
<dbReference type="SUPFAM" id="SSF81606">
    <property type="entry name" value="PP2C-like"/>
    <property type="match status" value="1"/>
</dbReference>
<feature type="domain" description="PPM-type phosphatase" evidence="2">
    <location>
        <begin position="14"/>
        <end position="241"/>
    </location>
</feature>
<evidence type="ECO:0000313" key="4">
    <source>
        <dbReference type="Proteomes" id="UP001596302"/>
    </source>
</evidence>
<keyword evidence="4" id="KW-1185">Reference proteome</keyword>
<evidence type="ECO:0000256" key="1">
    <source>
        <dbReference type="SAM" id="MobiDB-lite"/>
    </source>
</evidence>
<dbReference type="InterPro" id="IPR001932">
    <property type="entry name" value="PPM-type_phosphatase-like_dom"/>
</dbReference>
<evidence type="ECO:0000313" key="3">
    <source>
        <dbReference type="EMBL" id="MFC5994563.1"/>
    </source>
</evidence>
<evidence type="ECO:0000259" key="2">
    <source>
        <dbReference type="Pfam" id="PF13672"/>
    </source>
</evidence>
<dbReference type="RefSeq" id="WP_379584586.1">
    <property type="nucleotide sequence ID" value="NZ_JBHSQW010000023.1"/>
</dbReference>
<organism evidence="3 4">
    <name type="scientific">Pseudonocardia hispaniensis</name>
    <dbReference type="NCBI Taxonomy" id="904933"/>
    <lineage>
        <taxon>Bacteria</taxon>
        <taxon>Bacillati</taxon>
        <taxon>Actinomycetota</taxon>
        <taxon>Actinomycetes</taxon>
        <taxon>Pseudonocardiales</taxon>
        <taxon>Pseudonocardiaceae</taxon>
        <taxon>Pseudonocardia</taxon>
    </lineage>
</organism>
<dbReference type="Pfam" id="PF13672">
    <property type="entry name" value="PP2C_2"/>
    <property type="match status" value="1"/>
</dbReference>
<dbReference type="EMBL" id="JBHSQW010000023">
    <property type="protein sequence ID" value="MFC5994563.1"/>
    <property type="molecule type" value="Genomic_DNA"/>
</dbReference>
<dbReference type="Gene3D" id="3.60.40.10">
    <property type="entry name" value="PPM-type phosphatase domain"/>
    <property type="match status" value="1"/>
</dbReference>
<protein>
    <submittedName>
        <fullName evidence="3">Protein phosphatase 2C domain-containing protein</fullName>
    </submittedName>
</protein>
<comment type="caution">
    <text evidence="3">The sequence shown here is derived from an EMBL/GenBank/DDBJ whole genome shotgun (WGS) entry which is preliminary data.</text>
</comment>